<dbReference type="EMBL" id="CP042434">
    <property type="protein sequence ID" value="QEC71286.1"/>
    <property type="molecule type" value="Genomic_DNA"/>
</dbReference>
<dbReference type="Proteomes" id="UP000321291">
    <property type="component" value="Chromosome"/>
</dbReference>
<name>A0A5B8VKZ9_9BACT</name>
<dbReference type="AlphaFoldDB" id="A0A5B8VKZ9"/>
<evidence type="ECO:0000313" key="2">
    <source>
        <dbReference type="Proteomes" id="UP000321291"/>
    </source>
</evidence>
<organism evidence="1 2">
    <name type="scientific">Arachidicoccus ginsenosidivorans</name>
    <dbReference type="NCBI Taxonomy" id="496057"/>
    <lineage>
        <taxon>Bacteria</taxon>
        <taxon>Pseudomonadati</taxon>
        <taxon>Bacteroidota</taxon>
        <taxon>Chitinophagia</taxon>
        <taxon>Chitinophagales</taxon>
        <taxon>Chitinophagaceae</taxon>
        <taxon>Arachidicoccus</taxon>
    </lineage>
</organism>
<keyword evidence="2" id="KW-1185">Reference proteome</keyword>
<sequence>MRKIICVLLLLITVHGISQTKYQIFVDSLSVAMSDYITEHISNFDSASFVQYFTKTTKQLEEPEYAVTKQQLQTLPVLLLIRMIHHSSVIAQYLIKKVPKSKYWTYSTEMPASSISREDCASFWTHNKFIYHDTDSTVVHLTLDKDFWIDSMANNTYSKLSVERLNDQTFQSRFIESNNEYKQLLSMPGDIYCYQILSKTDHTFKLSTHMNGVASYYTFELEY</sequence>
<proteinExistence type="predicted"/>
<dbReference type="KEGG" id="agi:FSB73_05925"/>
<evidence type="ECO:0000313" key="1">
    <source>
        <dbReference type="EMBL" id="QEC71286.1"/>
    </source>
</evidence>
<dbReference type="OrthoDB" id="1246551at2"/>
<accession>A0A5B8VKZ9</accession>
<reference evidence="1 2" key="1">
    <citation type="journal article" date="2017" name="Int. J. Syst. Evol. Microbiol.">
        <title>Arachidicoccus ginsenosidivorans sp. nov., with ginsenoside-converting activity isolated from ginseng cultivating soil.</title>
        <authorList>
            <person name="Siddiqi M.Z."/>
            <person name="Aslam Z."/>
            <person name="Im W.T."/>
        </authorList>
    </citation>
    <scope>NUCLEOTIDE SEQUENCE [LARGE SCALE GENOMIC DNA]</scope>
    <source>
        <strain evidence="1 2">Gsoil 809</strain>
    </source>
</reference>
<gene>
    <name evidence="1" type="ORF">FSB73_05925</name>
</gene>
<dbReference type="RefSeq" id="WP_146780560.1">
    <property type="nucleotide sequence ID" value="NZ_CP042434.1"/>
</dbReference>
<protein>
    <submittedName>
        <fullName evidence="1">Uncharacterized protein</fullName>
    </submittedName>
</protein>